<organism evidence="3 4">
    <name type="scientific">Trichuris muris</name>
    <name type="common">Mouse whipworm</name>
    <dbReference type="NCBI Taxonomy" id="70415"/>
    <lineage>
        <taxon>Eukaryota</taxon>
        <taxon>Metazoa</taxon>
        <taxon>Ecdysozoa</taxon>
        <taxon>Nematoda</taxon>
        <taxon>Enoplea</taxon>
        <taxon>Dorylaimia</taxon>
        <taxon>Trichinellida</taxon>
        <taxon>Trichuridae</taxon>
        <taxon>Trichuris</taxon>
    </lineage>
</organism>
<proteinExistence type="inferred from homology"/>
<keyword evidence="1" id="KW-0349">Heme</keyword>
<keyword evidence="1" id="KW-0408">Iron</keyword>
<dbReference type="CDD" id="cd01040">
    <property type="entry name" value="Mb-like"/>
    <property type="match status" value="1"/>
</dbReference>
<evidence type="ECO:0000313" key="4">
    <source>
        <dbReference type="WBParaSite" id="TMUE_3000013306.1"/>
    </source>
</evidence>
<evidence type="ECO:0000313" key="3">
    <source>
        <dbReference type="Proteomes" id="UP000046395"/>
    </source>
</evidence>
<dbReference type="InterPro" id="IPR044399">
    <property type="entry name" value="Mb-like_M"/>
</dbReference>
<evidence type="ECO:0000259" key="2">
    <source>
        <dbReference type="Pfam" id="PF00042"/>
    </source>
</evidence>
<feature type="domain" description="Globin" evidence="2">
    <location>
        <begin position="44"/>
        <end position="137"/>
    </location>
</feature>
<dbReference type="InterPro" id="IPR009050">
    <property type="entry name" value="Globin-like_sf"/>
</dbReference>
<dbReference type="Proteomes" id="UP000046395">
    <property type="component" value="Unassembled WGS sequence"/>
</dbReference>
<dbReference type="SUPFAM" id="SSF46458">
    <property type="entry name" value="Globin-like"/>
    <property type="match status" value="1"/>
</dbReference>
<keyword evidence="3" id="KW-1185">Reference proteome</keyword>
<dbReference type="Gene3D" id="1.10.490.10">
    <property type="entry name" value="Globins"/>
    <property type="match status" value="1"/>
</dbReference>
<dbReference type="GO" id="GO:0020037">
    <property type="term" value="F:heme binding"/>
    <property type="evidence" value="ECO:0007669"/>
    <property type="project" value="InterPro"/>
</dbReference>
<dbReference type="InterPro" id="IPR000971">
    <property type="entry name" value="Globin"/>
</dbReference>
<dbReference type="InterPro" id="IPR012292">
    <property type="entry name" value="Globin/Proto"/>
</dbReference>
<evidence type="ECO:0000256" key="1">
    <source>
        <dbReference type="RuleBase" id="RU000356"/>
    </source>
</evidence>
<reference evidence="4" key="1">
    <citation type="submission" date="2019-12" db="UniProtKB">
        <authorList>
            <consortium name="WormBaseParasite"/>
        </authorList>
    </citation>
    <scope>IDENTIFICATION</scope>
</reference>
<keyword evidence="1" id="KW-0813">Transport</keyword>
<dbReference type="AlphaFoldDB" id="A0A5S6R0X3"/>
<comment type="similarity">
    <text evidence="1">Belongs to the globin family.</text>
</comment>
<sequence length="187" mass="21580">MEANSHNGQTTEIIQPEFTPKEFAIAELTWAKLKLRFNNQVGLEIFRQIFASCSQVKGLFGLQNKEDHIALGDQRMARHTAIFQDIIELLIVDLSKRSDSLTQSLITLGAQHWFFNQRGFRPEYWVIFGNVLVNLIRSLPLSLSQRYLARRTWVKLIVYLLDCVLFGYLQQMSEVVKPTLPAPRESV</sequence>
<dbReference type="GO" id="GO:0019825">
    <property type="term" value="F:oxygen binding"/>
    <property type="evidence" value="ECO:0007669"/>
    <property type="project" value="InterPro"/>
</dbReference>
<dbReference type="WBParaSite" id="TMUE_3000013306.1">
    <property type="protein sequence ID" value="TMUE_3000013306.1"/>
    <property type="gene ID" value="WBGene00301844"/>
</dbReference>
<protein>
    <submittedName>
        <fullName evidence="4">GLOBIN domain-containing protein</fullName>
    </submittedName>
</protein>
<keyword evidence="1" id="KW-0479">Metal-binding</keyword>
<keyword evidence="1" id="KW-0561">Oxygen transport</keyword>
<name>A0A5S6R0X3_TRIMR</name>
<dbReference type="GO" id="GO:0005344">
    <property type="term" value="F:oxygen carrier activity"/>
    <property type="evidence" value="ECO:0007669"/>
    <property type="project" value="UniProtKB-KW"/>
</dbReference>
<dbReference type="Pfam" id="PF00042">
    <property type="entry name" value="Globin"/>
    <property type="match status" value="1"/>
</dbReference>
<dbReference type="STRING" id="70415.A0A5S6R0X3"/>
<accession>A0A5S6R0X3</accession>